<organism evidence="1 2">
    <name type="scientific">Nonomuraea monospora</name>
    <dbReference type="NCBI Taxonomy" id="568818"/>
    <lineage>
        <taxon>Bacteria</taxon>
        <taxon>Bacillati</taxon>
        <taxon>Actinomycetota</taxon>
        <taxon>Actinomycetes</taxon>
        <taxon>Streptosporangiales</taxon>
        <taxon>Streptosporangiaceae</taxon>
        <taxon>Nonomuraea</taxon>
    </lineage>
</organism>
<proteinExistence type="predicted"/>
<evidence type="ECO:0000313" key="2">
    <source>
        <dbReference type="Proteomes" id="UP001499843"/>
    </source>
</evidence>
<protein>
    <recommendedName>
        <fullName evidence="3">DUF1963 domain-containing protein</fullName>
    </recommendedName>
</protein>
<accession>A0ABN3D1E2</accession>
<dbReference type="Gene3D" id="2.30.320.10">
    <property type="entry name" value="YwqG-like"/>
    <property type="match status" value="1"/>
</dbReference>
<evidence type="ECO:0008006" key="3">
    <source>
        <dbReference type="Google" id="ProtNLM"/>
    </source>
</evidence>
<gene>
    <name evidence="1" type="ORF">GCM10009850_107790</name>
</gene>
<comment type="caution">
    <text evidence="1">The sequence shown here is derived from an EMBL/GenBank/DDBJ whole genome shotgun (WGS) entry which is preliminary data.</text>
</comment>
<name>A0ABN3D1E2_9ACTN</name>
<reference evidence="1 2" key="1">
    <citation type="journal article" date="2019" name="Int. J. Syst. Evol. Microbiol.">
        <title>The Global Catalogue of Microorganisms (GCM) 10K type strain sequencing project: providing services to taxonomists for standard genome sequencing and annotation.</title>
        <authorList>
            <consortium name="The Broad Institute Genomics Platform"/>
            <consortium name="The Broad Institute Genome Sequencing Center for Infectious Disease"/>
            <person name="Wu L."/>
            <person name="Ma J."/>
        </authorList>
    </citation>
    <scope>NUCLEOTIDE SEQUENCE [LARGE SCALE GENOMIC DNA]</scope>
    <source>
        <strain evidence="1 2">JCM 16114</strain>
    </source>
</reference>
<dbReference type="Proteomes" id="UP001499843">
    <property type="component" value="Unassembled WGS sequence"/>
</dbReference>
<evidence type="ECO:0000313" key="1">
    <source>
        <dbReference type="EMBL" id="GAA2215312.1"/>
    </source>
</evidence>
<keyword evidence="2" id="KW-1185">Reference proteome</keyword>
<dbReference type="EMBL" id="BAAAQX010000049">
    <property type="protein sequence ID" value="GAA2215312.1"/>
    <property type="molecule type" value="Genomic_DNA"/>
</dbReference>
<sequence length="257" mass="28378">MALWTSMSLSVREAVLDAGRSLGVPEPVAEAFVRLLRPCVYLSPYDELPEELKKDARPAARAVGLAHLPADMEAPLQLQHVVTIDCAAIPTGVLDIDFPADGHLVILAELGYYPGEGVVIHLPAGAETVERRCRRDTEPSEPFPLYAVPGMTQPAFLDWPDVQEAADYAEGDDERAGRVTKLMEAMGDLPEVRWKFDIQLGGYCRAWHNPVEDRGDVLFVGIPESEVFGGDAITFIAGTREQIAERRYDELEFEVEC</sequence>